<dbReference type="EMBL" id="PGCJ01000025">
    <property type="protein sequence ID" value="PLW56020.1"/>
    <property type="molecule type" value="Genomic_DNA"/>
</dbReference>
<comment type="caution">
    <text evidence="4">The sequence shown here is derived from an EMBL/GenBank/DDBJ whole genome shotgun (WGS) entry which is preliminary data.</text>
</comment>
<dbReference type="Proteomes" id="UP000235388">
    <property type="component" value="Unassembled WGS sequence"/>
</dbReference>
<evidence type="ECO:0000256" key="1">
    <source>
        <dbReference type="SAM" id="MobiDB-lite"/>
    </source>
</evidence>
<evidence type="ECO:0000313" key="6">
    <source>
        <dbReference type="Proteomes" id="UP000235392"/>
    </source>
</evidence>
<evidence type="ECO:0000313" key="4">
    <source>
        <dbReference type="EMBL" id="PLW56020.1"/>
    </source>
</evidence>
<organism evidence="4 5">
    <name type="scientific">Puccinia coronata f. sp. avenae</name>
    <dbReference type="NCBI Taxonomy" id="200324"/>
    <lineage>
        <taxon>Eukaryota</taxon>
        <taxon>Fungi</taxon>
        <taxon>Dikarya</taxon>
        <taxon>Basidiomycota</taxon>
        <taxon>Pucciniomycotina</taxon>
        <taxon>Pucciniomycetes</taxon>
        <taxon>Pucciniales</taxon>
        <taxon>Pucciniaceae</taxon>
        <taxon>Puccinia</taxon>
    </lineage>
</organism>
<proteinExistence type="predicted"/>
<reference evidence="5 6" key="1">
    <citation type="submission" date="2017-11" db="EMBL/GenBank/DDBJ databases">
        <title>De novo assembly and phasing of dikaryotic genomes from two isolates of Puccinia coronata f. sp. avenae, the causal agent of oat crown rust.</title>
        <authorList>
            <person name="Miller M.E."/>
            <person name="Zhang Y."/>
            <person name="Omidvar V."/>
            <person name="Sperschneider J."/>
            <person name="Schwessinger B."/>
            <person name="Raley C."/>
            <person name="Palmer J.M."/>
            <person name="Garnica D."/>
            <person name="Upadhyaya N."/>
            <person name="Rathjen J."/>
            <person name="Taylor J.M."/>
            <person name="Park R.F."/>
            <person name="Dodds P.N."/>
            <person name="Hirsch C.D."/>
            <person name="Kianian S.F."/>
            <person name="Figueroa M."/>
        </authorList>
    </citation>
    <scope>NUCLEOTIDE SEQUENCE [LARGE SCALE GENOMIC DNA]</scope>
    <source>
        <strain evidence="4">12NC29</strain>
        <strain evidence="3">12SD80</strain>
    </source>
</reference>
<evidence type="ECO:0000313" key="5">
    <source>
        <dbReference type="Proteomes" id="UP000235388"/>
    </source>
</evidence>
<dbReference type="EMBL" id="PGCI01000017">
    <property type="protein sequence ID" value="PLW49302.1"/>
    <property type="molecule type" value="Genomic_DNA"/>
</dbReference>
<gene>
    <name evidence="4" type="ORF">PCANC_03939</name>
    <name evidence="2" type="ORF">PCANC_17179</name>
    <name evidence="3" type="ORF">PCASD_02710</name>
</gene>
<evidence type="ECO:0000313" key="3">
    <source>
        <dbReference type="EMBL" id="PLW49302.1"/>
    </source>
</evidence>
<feature type="region of interest" description="Disordered" evidence="1">
    <location>
        <begin position="25"/>
        <end position="47"/>
    </location>
</feature>
<keyword evidence="5" id="KW-1185">Reference proteome</keyword>
<dbReference type="AlphaFoldDB" id="A0A2N5W1E5"/>
<dbReference type="Proteomes" id="UP000235392">
    <property type="component" value="Unassembled WGS sequence"/>
</dbReference>
<evidence type="ECO:0000313" key="2">
    <source>
        <dbReference type="EMBL" id="PLW16137.1"/>
    </source>
</evidence>
<protein>
    <submittedName>
        <fullName evidence="4">Uncharacterized protein</fullName>
    </submittedName>
</protein>
<dbReference type="EMBL" id="PGCJ01000878">
    <property type="protein sequence ID" value="PLW16137.1"/>
    <property type="molecule type" value="Genomic_DNA"/>
</dbReference>
<sequence>MAHDVRNIYTHARMAITSNLIQLPQPDAAPSHPAIVSERPADGLSQNRQIPWENYESLSKDEIVLLEDHEK</sequence>
<name>A0A2N5W1E5_9BASI</name>
<accession>A0A2N5W1E5</accession>